<proteinExistence type="predicted"/>
<feature type="chain" id="PRO_5027673445" evidence="1">
    <location>
        <begin position="20"/>
        <end position="240"/>
    </location>
</feature>
<dbReference type="RefSeq" id="WP_222875502.1">
    <property type="nucleotide sequence ID" value="NZ_AP023361.1"/>
</dbReference>
<dbReference type="EMBL" id="AP023361">
    <property type="protein sequence ID" value="BCJ91883.1"/>
    <property type="molecule type" value="Genomic_DNA"/>
</dbReference>
<feature type="signal peptide" evidence="1">
    <location>
        <begin position="1"/>
        <end position="19"/>
    </location>
</feature>
<evidence type="ECO:0000313" key="3">
    <source>
        <dbReference type="Proteomes" id="UP000515317"/>
    </source>
</evidence>
<evidence type="ECO:0000313" key="2">
    <source>
        <dbReference type="EMBL" id="BCJ91883.1"/>
    </source>
</evidence>
<gene>
    <name evidence="2" type="ORF">IZ6_26180</name>
</gene>
<keyword evidence="3" id="KW-1185">Reference proteome</keyword>
<dbReference type="AlphaFoldDB" id="A0A6S6QKP9"/>
<keyword evidence="1" id="KW-0732">Signal</keyword>
<protein>
    <submittedName>
        <fullName evidence="2">Uncharacterized protein</fullName>
    </submittedName>
</protein>
<reference evidence="2 3" key="1">
    <citation type="submission" date="2020-08" db="EMBL/GenBank/DDBJ databases">
        <title>Genome sequence of Rhizobiales bacterium strain IZ6.</title>
        <authorList>
            <person name="Nakai R."/>
            <person name="Naganuma T."/>
        </authorList>
    </citation>
    <scope>NUCLEOTIDE SEQUENCE [LARGE SCALE GENOMIC DNA]</scope>
    <source>
        <strain evidence="2 3">IZ6</strain>
    </source>
</reference>
<organism evidence="2 3">
    <name type="scientific">Terrihabitans soli</name>
    <dbReference type="NCBI Taxonomy" id="708113"/>
    <lineage>
        <taxon>Bacteria</taxon>
        <taxon>Pseudomonadati</taxon>
        <taxon>Pseudomonadota</taxon>
        <taxon>Alphaproteobacteria</taxon>
        <taxon>Hyphomicrobiales</taxon>
        <taxon>Terrihabitans</taxon>
    </lineage>
</organism>
<sequence length="240" mass="25570">MPKPIHLAAIAGFLGVAAAAFTVDLTGPRAESPLQFLLKQNRAREAPRTDYPAESVPMRGDGGFFSEFFGFEEERPQQRVAVTSNLQRVVCKRQCDGAQMVMGFMPAKSRQKEAEAMCSAAAGGAPAQLVLEKFVPGQGFAPVELASSAPLQEGRASLDATTAQPAAESACPKSQTRESFMTVPILNDATLRHGDVVATKTGFKVFVGGGKPPFKETDFAALDERKKVAADLRKLKVAGN</sequence>
<dbReference type="Proteomes" id="UP000515317">
    <property type="component" value="Chromosome"/>
</dbReference>
<evidence type="ECO:0000256" key="1">
    <source>
        <dbReference type="SAM" id="SignalP"/>
    </source>
</evidence>
<accession>A0A6S6QKP9</accession>
<name>A0A6S6QKP9_9HYPH</name>
<dbReference type="KEGG" id="tso:IZ6_26180"/>